<comment type="caution">
    <text evidence="1">The sequence shown here is derived from an EMBL/GenBank/DDBJ whole genome shotgun (WGS) entry which is preliminary data.</text>
</comment>
<name>A0A923S8Y6_9FIRM</name>
<proteinExistence type="predicted"/>
<accession>A0A923S8Y6</accession>
<evidence type="ECO:0000313" key="2">
    <source>
        <dbReference type="Proteomes" id="UP000620327"/>
    </source>
</evidence>
<evidence type="ECO:0000313" key="1">
    <source>
        <dbReference type="EMBL" id="MBC5771743.1"/>
    </source>
</evidence>
<dbReference type="Proteomes" id="UP000620327">
    <property type="component" value="Unassembled WGS sequence"/>
</dbReference>
<protein>
    <submittedName>
        <fullName evidence="1">Uncharacterized protein</fullName>
    </submittedName>
</protein>
<sequence length="92" mass="10390">MEMAEYIERSAAIKAAKHAWAKGLEPSQYIEALPAADVAPVVYGRWGTYRFNLETGNYEKQCTRCRNFSQEYGKPYCPNCGAKMDGGDKDDR</sequence>
<organism evidence="1 2">
    <name type="scientific">Dysosmobacter segnis</name>
    <dbReference type="NCBI Taxonomy" id="2763042"/>
    <lineage>
        <taxon>Bacteria</taxon>
        <taxon>Bacillati</taxon>
        <taxon>Bacillota</taxon>
        <taxon>Clostridia</taxon>
        <taxon>Eubacteriales</taxon>
        <taxon>Oscillospiraceae</taxon>
        <taxon>Dysosmobacter</taxon>
    </lineage>
</organism>
<dbReference type="SUPFAM" id="SSF144206">
    <property type="entry name" value="NOB1 zinc finger-like"/>
    <property type="match status" value="1"/>
</dbReference>
<gene>
    <name evidence="1" type="ORF">H8Z83_15685</name>
</gene>
<dbReference type="AlphaFoldDB" id="A0A923S8Y6"/>
<keyword evidence="2" id="KW-1185">Reference proteome</keyword>
<dbReference type="RefSeq" id="WP_187015934.1">
    <property type="nucleotide sequence ID" value="NZ_JACOQI010000021.1"/>
</dbReference>
<dbReference type="EMBL" id="JACOQI010000021">
    <property type="protein sequence ID" value="MBC5771743.1"/>
    <property type="molecule type" value="Genomic_DNA"/>
</dbReference>
<reference evidence="1" key="1">
    <citation type="submission" date="2020-08" db="EMBL/GenBank/DDBJ databases">
        <title>Genome public.</title>
        <authorList>
            <person name="Liu C."/>
            <person name="Sun Q."/>
        </authorList>
    </citation>
    <scope>NUCLEOTIDE SEQUENCE</scope>
    <source>
        <strain evidence="1">BX15</strain>
    </source>
</reference>
<dbReference type="InterPro" id="IPR036283">
    <property type="entry name" value="NOB1_Zf-like_sf"/>
</dbReference>